<organism evidence="2 3">
    <name type="scientific">Apiospora hydei</name>
    <dbReference type="NCBI Taxonomy" id="1337664"/>
    <lineage>
        <taxon>Eukaryota</taxon>
        <taxon>Fungi</taxon>
        <taxon>Dikarya</taxon>
        <taxon>Ascomycota</taxon>
        <taxon>Pezizomycotina</taxon>
        <taxon>Sordariomycetes</taxon>
        <taxon>Xylariomycetidae</taxon>
        <taxon>Amphisphaeriales</taxon>
        <taxon>Apiosporaceae</taxon>
        <taxon>Apiospora</taxon>
    </lineage>
</organism>
<dbReference type="GeneID" id="92047514"/>
<feature type="region of interest" description="Disordered" evidence="1">
    <location>
        <begin position="163"/>
        <end position="190"/>
    </location>
</feature>
<keyword evidence="3" id="KW-1185">Reference proteome</keyword>
<dbReference type="EMBL" id="JAQQWN010000007">
    <property type="protein sequence ID" value="KAK8075476.1"/>
    <property type="molecule type" value="Genomic_DNA"/>
</dbReference>
<dbReference type="RefSeq" id="XP_066666416.1">
    <property type="nucleotide sequence ID" value="XM_066814454.1"/>
</dbReference>
<protein>
    <submittedName>
        <fullName evidence="2">Uncharacterized protein</fullName>
    </submittedName>
</protein>
<feature type="compositionally biased region" description="Low complexity" evidence="1">
    <location>
        <begin position="116"/>
        <end position="129"/>
    </location>
</feature>
<evidence type="ECO:0000256" key="1">
    <source>
        <dbReference type="SAM" id="MobiDB-lite"/>
    </source>
</evidence>
<evidence type="ECO:0000313" key="3">
    <source>
        <dbReference type="Proteomes" id="UP001433268"/>
    </source>
</evidence>
<feature type="compositionally biased region" description="Low complexity" evidence="1">
    <location>
        <begin position="178"/>
        <end position="190"/>
    </location>
</feature>
<gene>
    <name evidence="2" type="ORF">PG997_010139</name>
</gene>
<proteinExistence type="predicted"/>
<feature type="compositionally biased region" description="Low complexity" evidence="1">
    <location>
        <begin position="100"/>
        <end position="109"/>
    </location>
</feature>
<comment type="caution">
    <text evidence="2">The sequence shown here is derived from an EMBL/GenBank/DDBJ whole genome shotgun (WGS) entry which is preliminary data.</text>
</comment>
<name>A0ABR1VW64_9PEZI</name>
<accession>A0ABR1VW64</accession>
<feature type="region of interest" description="Disordered" evidence="1">
    <location>
        <begin position="100"/>
        <end position="129"/>
    </location>
</feature>
<reference evidence="2 3" key="1">
    <citation type="submission" date="2023-01" db="EMBL/GenBank/DDBJ databases">
        <title>Analysis of 21 Apiospora genomes using comparative genomics revels a genus with tremendous synthesis potential of carbohydrate active enzymes and secondary metabolites.</title>
        <authorList>
            <person name="Sorensen T."/>
        </authorList>
    </citation>
    <scope>NUCLEOTIDE SEQUENCE [LARGE SCALE GENOMIC DNA]</scope>
    <source>
        <strain evidence="2 3">CBS 114990</strain>
    </source>
</reference>
<dbReference type="Proteomes" id="UP001433268">
    <property type="component" value="Unassembled WGS sequence"/>
</dbReference>
<feature type="region of interest" description="Disordered" evidence="1">
    <location>
        <begin position="216"/>
        <end position="236"/>
    </location>
</feature>
<evidence type="ECO:0000313" key="2">
    <source>
        <dbReference type="EMBL" id="KAK8075476.1"/>
    </source>
</evidence>
<feature type="compositionally biased region" description="Polar residues" evidence="1">
    <location>
        <begin position="163"/>
        <end position="177"/>
    </location>
</feature>
<sequence length="385" mass="40284">MLIQPTVAPAPVSAPAEPSLNPLSLATSMPQLVVDPETGSASVIEYSIPPHDDPTSFWVPGDVSGPLTASEHDWINDYLRQAAARGEVTDVTAVPTTTAAPMNPVATMPSGTEAQAPSSSTTAPAAAGGDAWSWDEWITWPADDLNTDLRSSGNFVPVSEAAASSTQGTAVTSGVSPNNVSGGTTSGPGNNNIPANVVTFNYDSLLEKPVVAARWEPQPASPTTPTIQPRDAEGNPLTIDADAVLGGVEQVMRGFEQDPQYRAQLALATTPGERAELARLRFRRCWQTIAVAEVAAAMDAGASGAGGRPVLFVAGRGTLLEANEGGTMVRQRASWGWAAEEGRWAWIDEETGGVFHPAAFCLVDMQAIADLHGIEGIYAQRFPVC</sequence>